<sequence length="191" mass="21613">MVDKLVNSEANARRIQMVENCFGTSGQPLFLPGRVLVEYRNGWLIRTATKSFAVYAATQTEKQEWMAHINKCIEDLLRKSGKKPVETHAAVWVPDSEATICMHCKKTHFTMINRRHHCRNCGAVVCGPCSSKKFILPGQSNKPLRVCLDCYDNLTSMKRDGVSIDTKNICCIVCNIITHTLSEVLRLFGYF</sequence>
<dbReference type="PANTHER" id="PTHR46280">
    <property type="entry name" value="PLECKSTRIN HOMOLOGY DOMAIN-CONTAINING FAMILY F MEMBER 2-RELATED"/>
    <property type="match status" value="1"/>
</dbReference>
<dbReference type="SMART" id="SM00064">
    <property type="entry name" value="FYVE"/>
    <property type="match status" value="1"/>
</dbReference>
<evidence type="ECO:0000256" key="2">
    <source>
        <dbReference type="ARBA" id="ARBA00022771"/>
    </source>
</evidence>
<evidence type="ECO:0000313" key="6">
    <source>
        <dbReference type="EnsemblMetazoa" id="ACOM022762-PA.1"/>
    </source>
</evidence>
<feature type="domain" description="FYVE-type" evidence="5">
    <location>
        <begin position="95"/>
        <end position="155"/>
    </location>
</feature>
<dbReference type="FunFam" id="3.30.40.10:FF:000212">
    <property type="entry name" value="pleckstrin homology domain-containing family F member 2"/>
    <property type="match status" value="1"/>
</dbReference>
<proteinExistence type="predicted"/>
<dbReference type="CDD" id="cd15717">
    <property type="entry name" value="FYVE_PKHF"/>
    <property type="match status" value="1"/>
</dbReference>
<dbReference type="Gene3D" id="2.30.29.30">
    <property type="entry name" value="Pleckstrin-homology domain (PH domain)/Phosphotyrosine-binding domain (PTB)"/>
    <property type="match status" value="1"/>
</dbReference>
<dbReference type="EnsemblMetazoa" id="ACOM022762-RA">
    <property type="protein sequence ID" value="ACOM022762-PA.1"/>
    <property type="gene ID" value="ACOM022762"/>
</dbReference>
<dbReference type="Gene3D" id="3.30.40.10">
    <property type="entry name" value="Zinc/RING finger domain, C3HC4 (zinc finger)"/>
    <property type="match status" value="1"/>
</dbReference>
<dbReference type="GO" id="GO:0007032">
    <property type="term" value="P:endosome organization"/>
    <property type="evidence" value="ECO:0007669"/>
    <property type="project" value="TreeGrafter"/>
</dbReference>
<dbReference type="InterPro" id="IPR017455">
    <property type="entry name" value="Znf_FYVE-rel"/>
</dbReference>
<dbReference type="GO" id="GO:0005769">
    <property type="term" value="C:early endosome"/>
    <property type="evidence" value="ECO:0007669"/>
    <property type="project" value="TreeGrafter"/>
</dbReference>
<evidence type="ECO:0000256" key="4">
    <source>
        <dbReference type="PROSITE-ProRule" id="PRU00091"/>
    </source>
</evidence>
<accession>A0A8W7NYL8</accession>
<organism evidence="6">
    <name type="scientific">Anopheles coluzzii</name>
    <name type="common">African malaria mosquito</name>
    <dbReference type="NCBI Taxonomy" id="1518534"/>
    <lineage>
        <taxon>Eukaryota</taxon>
        <taxon>Metazoa</taxon>
        <taxon>Ecdysozoa</taxon>
        <taxon>Arthropoda</taxon>
        <taxon>Hexapoda</taxon>
        <taxon>Insecta</taxon>
        <taxon>Pterygota</taxon>
        <taxon>Neoptera</taxon>
        <taxon>Endopterygota</taxon>
        <taxon>Diptera</taxon>
        <taxon>Nematocera</taxon>
        <taxon>Culicoidea</taxon>
        <taxon>Culicidae</taxon>
        <taxon>Anophelinae</taxon>
        <taxon>Anopheles</taxon>
    </lineage>
</organism>
<keyword evidence="3" id="KW-0862">Zinc</keyword>
<name>A0A8W7NYL8_ANOCL</name>
<dbReference type="PROSITE" id="PS50178">
    <property type="entry name" value="ZF_FYVE"/>
    <property type="match status" value="1"/>
</dbReference>
<reference evidence="6" key="1">
    <citation type="submission" date="2022-08" db="UniProtKB">
        <authorList>
            <consortium name="EnsemblMetazoa"/>
        </authorList>
    </citation>
    <scope>IDENTIFICATION</scope>
</reference>
<dbReference type="InterPro" id="IPR051765">
    <property type="entry name" value="PH_domain-containing_F"/>
</dbReference>
<evidence type="ECO:0000256" key="3">
    <source>
        <dbReference type="ARBA" id="ARBA00022833"/>
    </source>
</evidence>
<protein>
    <recommendedName>
        <fullName evidence="5">FYVE-type domain-containing protein</fullName>
    </recommendedName>
</protein>
<dbReference type="Proteomes" id="UP000075882">
    <property type="component" value="Unassembled WGS sequence"/>
</dbReference>
<dbReference type="SUPFAM" id="SSF57903">
    <property type="entry name" value="FYVE/PHD zinc finger"/>
    <property type="match status" value="1"/>
</dbReference>
<dbReference type="VEuPathDB" id="VectorBase:ACON2_030776"/>
<keyword evidence="1" id="KW-0479">Metal-binding</keyword>
<evidence type="ECO:0000256" key="1">
    <source>
        <dbReference type="ARBA" id="ARBA00022723"/>
    </source>
</evidence>
<dbReference type="InterPro" id="IPR013083">
    <property type="entry name" value="Znf_RING/FYVE/PHD"/>
</dbReference>
<evidence type="ECO:0000259" key="5">
    <source>
        <dbReference type="PROSITE" id="PS50178"/>
    </source>
</evidence>
<keyword evidence="2 4" id="KW-0863">Zinc-finger</keyword>
<dbReference type="InterPro" id="IPR011011">
    <property type="entry name" value="Znf_FYVE_PHD"/>
</dbReference>
<dbReference type="InterPro" id="IPR011993">
    <property type="entry name" value="PH-like_dom_sf"/>
</dbReference>
<dbReference type="PANTHER" id="PTHR46280:SF3">
    <property type="entry name" value="PLECKSTRIN HOMOLOGY DOMAIN-CONTAINING FAMILY F MEMBER 1 HOMOLOG"/>
    <property type="match status" value="1"/>
</dbReference>
<dbReference type="GO" id="GO:0035091">
    <property type="term" value="F:phosphatidylinositol binding"/>
    <property type="evidence" value="ECO:0007669"/>
    <property type="project" value="TreeGrafter"/>
</dbReference>
<dbReference type="GO" id="GO:0008270">
    <property type="term" value="F:zinc ion binding"/>
    <property type="evidence" value="ECO:0007669"/>
    <property type="project" value="UniProtKB-KW"/>
</dbReference>
<dbReference type="SUPFAM" id="SSF50729">
    <property type="entry name" value="PH domain-like"/>
    <property type="match status" value="1"/>
</dbReference>
<dbReference type="InterPro" id="IPR000306">
    <property type="entry name" value="Znf_FYVE"/>
</dbReference>
<dbReference type="AlphaFoldDB" id="A0A8W7NYL8"/>
<dbReference type="GO" id="GO:0008333">
    <property type="term" value="P:endosome to lysosome transport"/>
    <property type="evidence" value="ECO:0007669"/>
    <property type="project" value="TreeGrafter"/>
</dbReference>
<dbReference type="Pfam" id="PF01363">
    <property type="entry name" value="FYVE"/>
    <property type="match status" value="1"/>
</dbReference>